<dbReference type="Proteomes" id="UP000016587">
    <property type="component" value="Chromosome"/>
</dbReference>
<dbReference type="STRING" id="1121448.DGI_0103"/>
<dbReference type="SUPFAM" id="SSF52091">
    <property type="entry name" value="SpoIIaa-like"/>
    <property type="match status" value="1"/>
</dbReference>
<dbReference type="HOGENOM" id="CLU_115403_7_1_7"/>
<dbReference type="PATRIC" id="fig|1121448.10.peg.102"/>
<dbReference type="AlphaFoldDB" id="T2G631"/>
<dbReference type="InterPro" id="IPR002645">
    <property type="entry name" value="STAS_dom"/>
</dbReference>
<dbReference type="EMBL" id="CP006585">
    <property type="protein sequence ID" value="AGW12040.1"/>
    <property type="molecule type" value="Genomic_DNA"/>
</dbReference>
<reference evidence="4 5" key="1">
    <citation type="journal article" date="2013" name="J. Bacteriol.">
        <title>Roles of HynAB and Ech, the only two hydrogenases found in the model sulfate reducer Desulfovibrio gigas.</title>
        <authorList>
            <person name="Morais-Silva F.O."/>
            <person name="Santos C.I."/>
            <person name="Rodrigues R."/>
            <person name="Pereira I.A."/>
            <person name="Rodrigues-Pousada C."/>
        </authorList>
    </citation>
    <scope>NUCLEOTIDE SEQUENCE [LARGE SCALE GENOMIC DNA]</scope>
    <source>
        <strain evidence="5">ATCC 19364 / DSM 1382 / NCIMB 9332 / VKM B-1759</strain>
    </source>
</reference>
<dbReference type="InterPro" id="IPR036513">
    <property type="entry name" value="STAS_dom_sf"/>
</dbReference>
<name>T2G631_MEGG1</name>
<evidence type="ECO:0000256" key="2">
    <source>
        <dbReference type="RuleBase" id="RU003749"/>
    </source>
</evidence>
<organism evidence="4 5">
    <name type="scientific">Megalodesulfovibrio gigas (strain ATCC 19364 / DSM 1382 / NCIMB 9332 / VKM B-1759)</name>
    <name type="common">Desulfovibrio gigas</name>
    <dbReference type="NCBI Taxonomy" id="1121448"/>
    <lineage>
        <taxon>Bacteria</taxon>
        <taxon>Pseudomonadati</taxon>
        <taxon>Thermodesulfobacteriota</taxon>
        <taxon>Desulfovibrionia</taxon>
        <taxon>Desulfovibrionales</taxon>
        <taxon>Desulfovibrionaceae</taxon>
        <taxon>Megalodesulfovibrio</taxon>
    </lineage>
</organism>
<dbReference type="OrthoDB" id="5471473at2"/>
<evidence type="ECO:0000313" key="4">
    <source>
        <dbReference type="EMBL" id="AGW12040.1"/>
    </source>
</evidence>
<keyword evidence="5" id="KW-1185">Reference proteome</keyword>
<dbReference type="CDD" id="cd07043">
    <property type="entry name" value="STAS_anti-anti-sigma_factors"/>
    <property type="match status" value="1"/>
</dbReference>
<dbReference type="PANTHER" id="PTHR33495:SF2">
    <property type="entry name" value="ANTI-SIGMA FACTOR ANTAGONIST TM_1081-RELATED"/>
    <property type="match status" value="1"/>
</dbReference>
<dbReference type="Pfam" id="PF01740">
    <property type="entry name" value="STAS"/>
    <property type="match status" value="1"/>
</dbReference>
<reference evidence="5" key="2">
    <citation type="submission" date="2013-07" db="EMBL/GenBank/DDBJ databases">
        <authorList>
            <person name="Morais-Silva F.O."/>
            <person name="Rezende A.M."/>
            <person name="Pimentel C."/>
            <person name="Resende D.M."/>
            <person name="Santos C.I."/>
            <person name="Clemente C."/>
            <person name="de Oliveira L.M."/>
            <person name="da Silva S.M."/>
            <person name="Costa D.A."/>
            <person name="Varela-Raposo A."/>
            <person name="Horacio E.C.A."/>
            <person name="Matos M."/>
            <person name="Flores O."/>
            <person name="Ruiz J.C."/>
            <person name="Rodrigues-Pousada C."/>
        </authorList>
    </citation>
    <scope>NUCLEOTIDE SEQUENCE [LARGE SCALE GENOMIC DNA]</scope>
    <source>
        <strain evidence="5">ATCC 19364 / DSM 1382 / NCIMB 9332 / VKM B-1759</strain>
    </source>
</reference>
<feature type="domain" description="STAS" evidence="3">
    <location>
        <begin position="23"/>
        <end position="122"/>
    </location>
</feature>
<evidence type="ECO:0000256" key="1">
    <source>
        <dbReference type="ARBA" id="ARBA00009013"/>
    </source>
</evidence>
<protein>
    <recommendedName>
        <fullName evidence="2">Anti-sigma factor antagonist</fullName>
    </recommendedName>
</protein>
<dbReference type="GO" id="GO:0043856">
    <property type="term" value="F:anti-sigma factor antagonist activity"/>
    <property type="evidence" value="ECO:0007669"/>
    <property type="project" value="InterPro"/>
</dbReference>
<comment type="similarity">
    <text evidence="1 2">Belongs to the anti-sigma-factor antagonist family.</text>
</comment>
<accession>T2G631</accession>
<evidence type="ECO:0000313" key="5">
    <source>
        <dbReference type="Proteomes" id="UP000016587"/>
    </source>
</evidence>
<dbReference type="NCBIfam" id="TIGR00377">
    <property type="entry name" value="ant_ant_sig"/>
    <property type="match status" value="1"/>
</dbReference>
<gene>
    <name evidence="4" type="ORF">DGI_0103</name>
</gene>
<evidence type="ECO:0000259" key="3">
    <source>
        <dbReference type="PROSITE" id="PS50801"/>
    </source>
</evidence>
<dbReference type="Gene3D" id="3.30.750.24">
    <property type="entry name" value="STAS domain"/>
    <property type="match status" value="1"/>
</dbReference>
<dbReference type="KEGG" id="dgg:DGI_0103"/>
<dbReference type="eggNOG" id="COG1366">
    <property type="taxonomic scope" value="Bacteria"/>
</dbReference>
<dbReference type="RefSeq" id="WP_021758613.1">
    <property type="nucleotide sequence ID" value="NC_022444.1"/>
</dbReference>
<dbReference type="PROSITE" id="PS50801">
    <property type="entry name" value="STAS"/>
    <property type="match status" value="1"/>
</dbReference>
<dbReference type="InterPro" id="IPR003658">
    <property type="entry name" value="Anti-sigma_ant"/>
</dbReference>
<dbReference type="PANTHER" id="PTHR33495">
    <property type="entry name" value="ANTI-SIGMA FACTOR ANTAGONIST TM_1081-RELATED-RELATED"/>
    <property type="match status" value="1"/>
</dbReference>
<proteinExistence type="inferred from homology"/>
<sequence length="122" mass="13458">MSHPTDPTLPFSIVLEADVLRCRIQGEFTLDATGRFREAVEPFLEAKRCAMAVMDLEHVRFMDSSGIGCLVALNSRLQALGTPLHLLKPSIQVRRTLELVQLTRFFSMVDDASQLGLPGSAS</sequence>